<dbReference type="EMBL" id="PCTL01000012">
    <property type="protein sequence ID" value="PIP73680.1"/>
    <property type="molecule type" value="Genomic_DNA"/>
</dbReference>
<proteinExistence type="predicted"/>
<evidence type="ECO:0000313" key="2">
    <source>
        <dbReference type="Proteomes" id="UP000230638"/>
    </source>
</evidence>
<comment type="caution">
    <text evidence="1">The sequence shown here is derived from an EMBL/GenBank/DDBJ whole genome shotgun (WGS) entry which is preliminary data.</text>
</comment>
<dbReference type="Proteomes" id="UP000230638">
    <property type="component" value="Unassembled WGS sequence"/>
</dbReference>
<evidence type="ECO:0000313" key="1">
    <source>
        <dbReference type="EMBL" id="PIP73680.1"/>
    </source>
</evidence>
<accession>A0A2H0CWA3</accession>
<organism evidence="1 2">
    <name type="scientific">Candidatus Lloydbacteria bacterium CG22_combo_CG10-13_8_21_14_all_47_15</name>
    <dbReference type="NCBI Taxonomy" id="1974635"/>
    <lineage>
        <taxon>Bacteria</taxon>
        <taxon>Candidatus Lloydiibacteriota</taxon>
    </lineage>
</organism>
<name>A0A2H0CWA3_9BACT</name>
<reference evidence="1 2" key="1">
    <citation type="submission" date="2017-09" db="EMBL/GenBank/DDBJ databases">
        <title>Depth-based differentiation of microbial function through sediment-hosted aquifers and enrichment of novel symbionts in the deep terrestrial subsurface.</title>
        <authorList>
            <person name="Probst A.J."/>
            <person name="Ladd B."/>
            <person name="Jarett J.K."/>
            <person name="Geller-Mcgrath D.E."/>
            <person name="Sieber C.M."/>
            <person name="Emerson J.B."/>
            <person name="Anantharaman K."/>
            <person name="Thomas B.C."/>
            <person name="Malmstrom R."/>
            <person name="Stieglmeier M."/>
            <person name="Klingl A."/>
            <person name="Woyke T."/>
            <person name="Ryan C.M."/>
            <person name="Banfield J.F."/>
        </authorList>
    </citation>
    <scope>NUCLEOTIDE SEQUENCE [LARGE SCALE GENOMIC DNA]</scope>
    <source>
        <strain evidence="1">CG22_combo_CG10-13_8_21_14_all_47_15</strain>
    </source>
</reference>
<protein>
    <submittedName>
        <fullName evidence="1">Uncharacterized protein</fullName>
    </submittedName>
</protein>
<dbReference type="AlphaFoldDB" id="A0A2H0CWA3"/>
<sequence>MTYKVDQEKWRMFSKEIQLKNIAAELSRAAQSGLRDASDVSGWGAGAYERAISLIDASIADTKWEEKRFLYQLRDAVASLYVSMAHPAVSNFLSRELSEKRFIP</sequence>
<gene>
    <name evidence="1" type="ORF">COW88_01190</name>
</gene>